<reference evidence="1" key="1">
    <citation type="submission" date="2009-01" db="EMBL/GenBank/DDBJ databases">
        <title>The Genome Sequence of Brucella pinnipedialis M292/94/1.</title>
        <authorList>
            <consortium name="The Broad Institute Genome Sequencing Platform"/>
            <person name="Ward D."/>
            <person name="Young S.K."/>
            <person name="Kodira C.D."/>
            <person name="Zeng Q."/>
            <person name="Koehrsen M."/>
            <person name="Alvarado L."/>
            <person name="Berlin A."/>
            <person name="Borenstein D."/>
            <person name="Chen Z."/>
            <person name="Engels R."/>
            <person name="Freedman E."/>
            <person name="Gellesch M."/>
            <person name="Goldberg J."/>
            <person name="Griggs A."/>
            <person name="Gujja S."/>
            <person name="Heiman D."/>
            <person name="Hepburn T."/>
            <person name="Howarth C."/>
            <person name="Jen D."/>
            <person name="Larson L."/>
            <person name="Lewis B."/>
            <person name="Mehta T."/>
            <person name="Park D."/>
            <person name="Pearson M."/>
            <person name="Roberts A."/>
            <person name="Saif S."/>
            <person name="Shea T."/>
            <person name="Shenoy N."/>
            <person name="Sisk P."/>
            <person name="Stolte C."/>
            <person name="Sykes S."/>
            <person name="Walk T."/>
            <person name="White J."/>
            <person name="Yandava C."/>
            <person name="Whatmore A.M."/>
            <person name="Perrett L.L."/>
            <person name="O'Callaghan D."/>
            <person name="Nusbaum C."/>
            <person name="Galagan J."/>
            <person name="Birren B."/>
        </authorList>
    </citation>
    <scope>NUCLEOTIDE SEQUENCE [LARGE SCALE GENOMIC DNA]</scope>
    <source>
        <strain evidence="1">M292/94/1</strain>
    </source>
</reference>
<sequence>MVHVRIVLDQNHMAGPCIPGIQGTTFDIGFPNHRGEFPALFAPAQEACPPNFL</sequence>
<gene>
    <name evidence="1" type="ORF">BALG_02587</name>
</gene>
<name>A0A0E1WYZ6_9HYPH</name>
<evidence type="ECO:0000313" key="1">
    <source>
        <dbReference type="EMBL" id="EEZ29234.1"/>
    </source>
</evidence>
<protein>
    <submittedName>
        <fullName evidence="1">Uncharacterized protein</fullName>
    </submittedName>
</protein>
<dbReference type="Proteomes" id="UP000004659">
    <property type="component" value="Unassembled WGS sequence"/>
</dbReference>
<dbReference type="AlphaFoldDB" id="A0A0E1WYZ6"/>
<proteinExistence type="predicted"/>
<organism evidence="1">
    <name type="scientific">Brucella pinnipedialis M292/94/1</name>
    <dbReference type="NCBI Taxonomy" id="520462"/>
    <lineage>
        <taxon>Bacteria</taxon>
        <taxon>Pseudomonadati</taxon>
        <taxon>Pseudomonadota</taxon>
        <taxon>Alphaproteobacteria</taxon>
        <taxon>Hyphomicrobiales</taxon>
        <taxon>Brucellaceae</taxon>
        <taxon>Brucella/Ochrobactrum group</taxon>
        <taxon>Brucella</taxon>
    </lineage>
</organism>
<dbReference type="EMBL" id="EQ999534">
    <property type="protein sequence ID" value="EEZ29234.1"/>
    <property type="molecule type" value="Genomic_DNA"/>
</dbReference>
<dbReference type="HOGENOM" id="CLU_3059228_0_0_5"/>
<accession>A0A0E1WYZ6</accession>